<dbReference type="Proteomes" id="UP000253891">
    <property type="component" value="Unassembled WGS sequence"/>
</dbReference>
<accession>A0A0K8MJL2</accession>
<proteinExistence type="inferred from homology"/>
<dbReference type="SUPFAM" id="SSF160920">
    <property type="entry name" value="PSTPO5379-like"/>
    <property type="match status" value="1"/>
</dbReference>
<dbReference type="InterPro" id="IPR009906">
    <property type="entry name" value="D-Glu_cyclase"/>
</dbReference>
<dbReference type="AlphaFoldDB" id="A0A0K8MJL2"/>
<dbReference type="GO" id="GO:0016829">
    <property type="term" value="F:lyase activity"/>
    <property type="evidence" value="ECO:0007669"/>
    <property type="project" value="UniProtKB-KW"/>
</dbReference>
<keyword evidence="5" id="KW-1185">Reference proteome</keyword>
<evidence type="ECO:0000313" key="5">
    <source>
        <dbReference type="Proteomes" id="UP000253891"/>
    </source>
</evidence>
<dbReference type="Gene3D" id="3.40.1640.10">
    <property type="entry name" value="PSTPO5379-like"/>
    <property type="match status" value="1"/>
</dbReference>
<dbReference type="STRING" id="157463.GCA_001047075_01258"/>
<keyword evidence="2 3" id="KW-0456">Lyase</keyword>
<dbReference type="RefSeq" id="WP_061993668.1">
    <property type="nucleotide sequence ID" value="NZ_DF968005.1"/>
</dbReference>
<dbReference type="PIRSF" id="PIRSF029755">
    <property type="entry name" value="UCP029755"/>
    <property type="match status" value="1"/>
</dbReference>
<comment type="similarity">
    <text evidence="1 3">Belongs to the D-glutamate cyclase family.</text>
</comment>
<dbReference type="InterPro" id="IPR016938">
    <property type="entry name" value="UPF0317"/>
</dbReference>
<reference evidence="4 5" key="1">
    <citation type="journal article" date="2015" name="BMC Genomics">
        <title>Comparative genomics of Fructobacillus spp. and Leuconostoc spp. reveals niche-specific evolution of Fructobacillus spp.</title>
        <authorList>
            <person name="Endo A."/>
            <person name="Tanizawa Y."/>
            <person name="Tanaka N."/>
            <person name="Maeno S."/>
            <person name="Kumar H."/>
            <person name="Shiwa Y."/>
            <person name="Okada S."/>
            <person name="Yoshikawa H."/>
            <person name="Dicks L."/>
            <person name="Nakagawa J."/>
            <person name="Arita M."/>
        </authorList>
    </citation>
    <scope>NUCLEOTIDE SEQUENCE [LARGE SCALE GENOMIC DNA]</scope>
    <source>
        <strain evidence="4 5">JCM 12225</strain>
    </source>
</reference>
<dbReference type="EMBL" id="DF968005">
    <property type="protein sequence ID" value="GAP00369.1"/>
    <property type="molecule type" value="Genomic_DNA"/>
</dbReference>
<dbReference type="FunFam" id="3.30.2040.10:FF:000001">
    <property type="entry name" value="D-glutamate cyclase, mitochondrial"/>
    <property type="match status" value="1"/>
</dbReference>
<dbReference type="NCBIfam" id="NF003969">
    <property type="entry name" value="PRK05463.1"/>
    <property type="match status" value="1"/>
</dbReference>
<gene>
    <name evidence="4" type="ORF">FFIC_283860</name>
</gene>
<evidence type="ECO:0000256" key="3">
    <source>
        <dbReference type="HAMAP-Rule" id="MF_01830"/>
    </source>
</evidence>
<sequence>MTPAEFRHTTRTNTFQSPTAGLCPGFAQANLIVLPKKDAYDFLLFALRNPKPIPLLEVSEMGSRQLNKLGLDTDIASDFPKYRIYRDGVLASEYLDVEDYWRDDLVSFLIGCSFSFEDMLMDAGIEIRHITEKVNVPMFNTNILLNPAGKFKGNMVVSMRPIKGEQIPEAVRVTNRVPGVHGAPIQIGDPAAIGITDLMHPDFGDAVTIKEGEIPVFWACGVTPQAAVMATKPDFAITHAPGHMLITDLPNKELIV</sequence>
<evidence type="ECO:0000256" key="1">
    <source>
        <dbReference type="ARBA" id="ARBA00007896"/>
    </source>
</evidence>
<dbReference type="OrthoDB" id="149585at2"/>
<dbReference type="Pfam" id="PF07286">
    <property type="entry name" value="D-Glu_cyclase"/>
    <property type="match status" value="1"/>
</dbReference>
<dbReference type="InterPro" id="IPR038021">
    <property type="entry name" value="Putative_hydro-lyase"/>
</dbReference>
<evidence type="ECO:0000313" key="4">
    <source>
        <dbReference type="EMBL" id="GAP00369.1"/>
    </source>
</evidence>
<protein>
    <recommendedName>
        <fullName evidence="3">Putative hydro-lyase FFIC_283860</fullName>
        <ecNumber evidence="3">4.2.1.-</ecNumber>
    </recommendedName>
</protein>
<evidence type="ECO:0000256" key="2">
    <source>
        <dbReference type="ARBA" id="ARBA00023239"/>
    </source>
</evidence>
<dbReference type="PANTHER" id="PTHR32022">
    <property type="entry name" value="D-GLUTAMATE CYCLASE, MITOCHONDRIAL"/>
    <property type="match status" value="1"/>
</dbReference>
<organism evidence="4 5">
    <name type="scientific">Fructobacillus ficulneus</name>
    <dbReference type="NCBI Taxonomy" id="157463"/>
    <lineage>
        <taxon>Bacteria</taxon>
        <taxon>Bacillati</taxon>
        <taxon>Bacillota</taxon>
        <taxon>Bacilli</taxon>
        <taxon>Lactobacillales</taxon>
        <taxon>Lactobacillaceae</taxon>
        <taxon>Fructobacillus</taxon>
    </lineage>
</organism>
<dbReference type="EC" id="4.2.1.-" evidence="3"/>
<dbReference type="HAMAP" id="MF_01830">
    <property type="entry name" value="Hydro_lyase"/>
    <property type="match status" value="1"/>
</dbReference>
<dbReference type="Gene3D" id="3.30.2040.10">
    <property type="entry name" value="PSTPO5379-like domain"/>
    <property type="match status" value="1"/>
</dbReference>
<name>A0A0K8MJL2_9LACO</name>
<dbReference type="PANTHER" id="PTHR32022:SF10">
    <property type="entry name" value="D-GLUTAMATE CYCLASE, MITOCHONDRIAL"/>
    <property type="match status" value="1"/>
</dbReference>